<dbReference type="InterPro" id="IPR050922">
    <property type="entry name" value="LytR/CpsA/Psr_CW_biosynth"/>
</dbReference>
<reference evidence="5" key="1">
    <citation type="journal article" date="2019" name="Int. J. Syst. Evol. Microbiol.">
        <title>The Global Catalogue of Microorganisms (GCM) 10K type strain sequencing project: providing services to taxonomists for standard genome sequencing and annotation.</title>
        <authorList>
            <consortium name="The Broad Institute Genomics Platform"/>
            <consortium name="The Broad Institute Genome Sequencing Center for Infectious Disease"/>
            <person name="Wu L."/>
            <person name="Ma J."/>
        </authorList>
    </citation>
    <scope>NUCLEOTIDE SEQUENCE [LARGE SCALE GENOMIC DNA]</scope>
    <source>
        <strain evidence="5">JCM 18541</strain>
    </source>
</reference>
<sequence>MSVGAVEVKPKKKRNKILLVLLILLLALLLAVGVYIFTVVRAINGTEKFEGEALSPSIATNGETIPGTSLEGVDLEEFRSALSISDDAALRDLVKSGANAEITNADGSDLADTNASEGDANGNGIPDALEGGVATSQPVETGSTDILLLGSDQRSGAEAAQVSGARADTIMVLHIPEDGSAAYLISIMRDTWVNIPGYGSAKVNAGLNYGGVSLQVATLEQLLGIKMDHVAEIDFQGFKALVDTLGGVTVDVPLAFTASTPGYSFTQGPNKMTGGEALVFVRERYNFSDGDYQRVRNQRAFLRGVYNQMRSEGALSSASKLLPVIESISPYMTVDSGLSAGQIVDIAQPVLSNGNTQLVSMTLPNSGSGWSADGQSIVVLDGQATGALSNALRTNTMGSYISSYGAD</sequence>
<dbReference type="PANTHER" id="PTHR33392:SF6">
    <property type="entry name" value="POLYISOPRENYL-TEICHOIC ACID--PEPTIDOGLYCAN TEICHOIC ACID TRANSFERASE TAGU"/>
    <property type="match status" value="1"/>
</dbReference>
<evidence type="ECO:0000313" key="4">
    <source>
        <dbReference type="EMBL" id="GAA4793798.1"/>
    </source>
</evidence>
<dbReference type="Proteomes" id="UP001500187">
    <property type="component" value="Unassembled WGS sequence"/>
</dbReference>
<evidence type="ECO:0000256" key="1">
    <source>
        <dbReference type="ARBA" id="ARBA00006068"/>
    </source>
</evidence>
<dbReference type="NCBIfam" id="TIGR00350">
    <property type="entry name" value="lytR_cpsA_psr"/>
    <property type="match status" value="1"/>
</dbReference>
<evidence type="ECO:0000256" key="2">
    <source>
        <dbReference type="SAM" id="MobiDB-lite"/>
    </source>
</evidence>
<feature type="compositionally biased region" description="Polar residues" evidence="2">
    <location>
        <begin position="105"/>
        <end position="116"/>
    </location>
</feature>
<dbReference type="RefSeq" id="WP_345445364.1">
    <property type="nucleotide sequence ID" value="NZ_BAABKP010000001.1"/>
</dbReference>
<evidence type="ECO:0000259" key="3">
    <source>
        <dbReference type="Pfam" id="PF03816"/>
    </source>
</evidence>
<comment type="caution">
    <text evidence="4">The sequence shown here is derived from an EMBL/GenBank/DDBJ whole genome shotgun (WGS) entry which is preliminary data.</text>
</comment>
<evidence type="ECO:0000313" key="5">
    <source>
        <dbReference type="Proteomes" id="UP001500187"/>
    </source>
</evidence>
<gene>
    <name evidence="4" type="ORF">GCM10023352_10700</name>
</gene>
<feature type="domain" description="Cell envelope-related transcriptional attenuator" evidence="3">
    <location>
        <begin position="166"/>
        <end position="310"/>
    </location>
</feature>
<proteinExistence type="inferred from homology"/>
<protein>
    <recommendedName>
        <fullName evidence="3">Cell envelope-related transcriptional attenuator domain-containing protein</fullName>
    </recommendedName>
</protein>
<feature type="region of interest" description="Disordered" evidence="2">
    <location>
        <begin position="105"/>
        <end position="137"/>
    </location>
</feature>
<dbReference type="Pfam" id="PF03816">
    <property type="entry name" value="LytR_cpsA_psr"/>
    <property type="match status" value="1"/>
</dbReference>
<comment type="similarity">
    <text evidence="1">Belongs to the LytR/CpsA/Psr (LCP) family.</text>
</comment>
<dbReference type="PANTHER" id="PTHR33392">
    <property type="entry name" value="POLYISOPRENYL-TEICHOIC ACID--PEPTIDOGLYCAN TEICHOIC ACID TRANSFERASE TAGU"/>
    <property type="match status" value="1"/>
</dbReference>
<dbReference type="Gene3D" id="3.40.630.190">
    <property type="entry name" value="LCP protein"/>
    <property type="match status" value="1"/>
</dbReference>
<name>A0ABP9BDM3_9MICC</name>
<accession>A0ABP9BDM3</accession>
<keyword evidence="5" id="KW-1185">Reference proteome</keyword>
<organism evidence="4 5">
    <name type="scientific">Rothia endophytica</name>
    <dbReference type="NCBI Taxonomy" id="1324766"/>
    <lineage>
        <taxon>Bacteria</taxon>
        <taxon>Bacillati</taxon>
        <taxon>Actinomycetota</taxon>
        <taxon>Actinomycetes</taxon>
        <taxon>Micrococcales</taxon>
        <taxon>Micrococcaceae</taxon>
        <taxon>Rothia</taxon>
    </lineage>
</organism>
<dbReference type="EMBL" id="BAABKP010000001">
    <property type="protein sequence ID" value="GAA4793798.1"/>
    <property type="molecule type" value="Genomic_DNA"/>
</dbReference>
<dbReference type="InterPro" id="IPR004474">
    <property type="entry name" value="LytR_CpsA_psr"/>
</dbReference>